<comment type="subcellular location">
    <subcellularLocation>
        <location evidence="1">Nucleus</location>
    </subcellularLocation>
</comment>
<dbReference type="SMART" id="SM00774">
    <property type="entry name" value="WRKY"/>
    <property type="match status" value="2"/>
</dbReference>
<dbReference type="FunFam" id="2.20.25.80:FF:000003">
    <property type="entry name" value="WRKY transcription factor 57"/>
    <property type="match status" value="1"/>
</dbReference>
<evidence type="ECO:0000256" key="8">
    <source>
        <dbReference type="ARBA" id="ARBA00023242"/>
    </source>
</evidence>
<dbReference type="GO" id="GO:0003700">
    <property type="term" value="F:DNA-binding transcription factor activity"/>
    <property type="evidence" value="ECO:0007669"/>
    <property type="project" value="InterPro"/>
</dbReference>
<feature type="region of interest" description="Disordered" evidence="10">
    <location>
        <begin position="542"/>
        <end position="578"/>
    </location>
</feature>
<evidence type="ECO:0000256" key="2">
    <source>
        <dbReference type="ARBA" id="ARBA00022723"/>
    </source>
</evidence>
<dbReference type="Proteomes" id="UP001054252">
    <property type="component" value="Unassembled WGS sequence"/>
</dbReference>
<dbReference type="AlphaFoldDB" id="A0AAV5IKF6"/>
<reference evidence="12 13" key="1">
    <citation type="journal article" date="2021" name="Commun. Biol.">
        <title>The genome of Shorea leprosula (Dipterocarpaceae) highlights the ecological relevance of drought in aseasonal tropical rainforests.</title>
        <authorList>
            <person name="Ng K.K.S."/>
            <person name="Kobayashi M.J."/>
            <person name="Fawcett J.A."/>
            <person name="Hatakeyama M."/>
            <person name="Paape T."/>
            <person name="Ng C.H."/>
            <person name="Ang C.C."/>
            <person name="Tnah L.H."/>
            <person name="Lee C.T."/>
            <person name="Nishiyama T."/>
            <person name="Sese J."/>
            <person name="O'Brien M.J."/>
            <person name="Copetti D."/>
            <person name="Mohd Noor M.I."/>
            <person name="Ong R.C."/>
            <person name="Putra M."/>
            <person name="Sireger I.Z."/>
            <person name="Indrioko S."/>
            <person name="Kosugi Y."/>
            <person name="Izuno A."/>
            <person name="Isagi Y."/>
            <person name="Lee S.L."/>
            <person name="Shimizu K.K."/>
        </authorList>
    </citation>
    <scope>NUCLEOTIDE SEQUENCE [LARGE SCALE GENOMIC DNA]</scope>
    <source>
        <strain evidence="12">214</strain>
    </source>
</reference>
<dbReference type="SUPFAM" id="SSF118290">
    <property type="entry name" value="WRKY DNA-binding domain"/>
    <property type="match status" value="2"/>
</dbReference>
<dbReference type="PANTHER" id="PTHR31221:SF126">
    <property type="entry name" value="WRKY DOMAIN-CONTAINING PROTEIN"/>
    <property type="match status" value="1"/>
</dbReference>
<keyword evidence="13" id="KW-1185">Reference proteome</keyword>
<evidence type="ECO:0000256" key="4">
    <source>
        <dbReference type="ARBA" id="ARBA00022833"/>
    </source>
</evidence>
<protein>
    <recommendedName>
        <fullName evidence="11">WRKY domain-containing protein</fullName>
    </recommendedName>
</protein>
<dbReference type="InterPro" id="IPR036576">
    <property type="entry name" value="WRKY_dom_sf"/>
</dbReference>
<dbReference type="Gene3D" id="2.20.25.80">
    <property type="entry name" value="WRKY domain"/>
    <property type="match status" value="2"/>
</dbReference>
<name>A0AAV5IKF6_9ROSI</name>
<dbReference type="GO" id="GO:0046872">
    <property type="term" value="F:metal ion binding"/>
    <property type="evidence" value="ECO:0007669"/>
    <property type="project" value="UniProtKB-KW"/>
</dbReference>
<keyword evidence="8" id="KW-0539">Nucleus</keyword>
<dbReference type="PROSITE" id="PS50811">
    <property type="entry name" value="WRKY"/>
    <property type="match status" value="2"/>
</dbReference>
<dbReference type="PANTHER" id="PTHR31221">
    <property type="entry name" value="WRKY TRANSCRIPTION FACTOR PROTEIN 1-RELATED"/>
    <property type="match status" value="1"/>
</dbReference>
<feature type="compositionally biased region" description="Low complexity" evidence="10">
    <location>
        <begin position="544"/>
        <end position="555"/>
    </location>
</feature>
<evidence type="ECO:0000256" key="5">
    <source>
        <dbReference type="ARBA" id="ARBA00023015"/>
    </source>
</evidence>
<organism evidence="12 13">
    <name type="scientific">Rubroshorea leprosula</name>
    <dbReference type="NCBI Taxonomy" id="152421"/>
    <lineage>
        <taxon>Eukaryota</taxon>
        <taxon>Viridiplantae</taxon>
        <taxon>Streptophyta</taxon>
        <taxon>Embryophyta</taxon>
        <taxon>Tracheophyta</taxon>
        <taxon>Spermatophyta</taxon>
        <taxon>Magnoliopsida</taxon>
        <taxon>eudicotyledons</taxon>
        <taxon>Gunneridae</taxon>
        <taxon>Pentapetalae</taxon>
        <taxon>rosids</taxon>
        <taxon>malvids</taxon>
        <taxon>Malvales</taxon>
        <taxon>Dipterocarpaceae</taxon>
        <taxon>Rubroshorea</taxon>
    </lineage>
</organism>
<evidence type="ECO:0000256" key="7">
    <source>
        <dbReference type="ARBA" id="ARBA00023163"/>
    </source>
</evidence>
<sequence>MDRDGPILQFDNVVVVGGECAGWDEGGSGGGRGGSIAERRAATCGFNAERIGNSGFGPGSPMVAGFPCLTISPGISPTALLGSPVLLPNSSPPSPTSGTLLPSLLNHDGEMLNSKICSDDYRGRISNCSFTCKSNKDVVSLPSLSSLDNQVSSPYPVQKAEVEYQPPASLELDFEFPTAFSKEAIPSSPAVDLVANVKGFSNTVSDNCCNLGFSSPEVASGQMCTPKENFSGEDANKHLLDCDQKGTNPSMEMITTSEDGYNWRKYGQKQVKGSEYPRSYYKCTHPNCPVKKKVERSLDGQVTEIIYNGAHNHPKPQPNRRALIESTLSSDEMLEMAEGGQIYAEDKGGLVWRNIQTGFKDAKPVSESSDWRTDGLERTSPTSVVTHASDPLSMTEGKSVGVVESAETPEFSSTLASHDDDNDDKVIQGSMPFFNDPTDDDESESKRRKTESCSIEMNLSSRAVREPRVVVQIESDVDILDDGYRWRKYGQKVVKGNPNPRSYYKCTSSGCSVRKHIERASDNIKCVLTTYEGKHNHEVPAARNSTSTISNTQTNPVLPRDTSVPKPGTQIPGIVNPFNRKPEFNNGYPRPTFLGNFSNEMKCGASPIYQMKFPPLHHVSPYSPFGPNSNCSAHPVSSLGMDFSIPLSLRLPQSANFPLSRFDVNNGKPAIPGHSFLQGQQLKENDVQFLRPKLEKKDDNLYDACYPIMDHANESSLSSSTVYHQVRGNFPP</sequence>
<evidence type="ECO:0000313" key="12">
    <source>
        <dbReference type="EMBL" id="GKV02391.1"/>
    </source>
</evidence>
<accession>A0AAV5IKF6</accession>
<keyword evidence="5" id="KW-0805">Transcription regulation</keyword>
<dbReference type="InterPro" id="IPR044810">
    <property type="entry name" value="WRKY_plant"/>
</dbReference>
<dbReference type="GO" id="GO:0043565">
    <property type="term" value="F:sequence-specific DNA binding"/>
    <property type="evidence" value="ECO:0007669"/>
    <property type="project" value="InterPro"/>
</dbReference>
<feature type="region of interest" description="Disordered" evidence="10">
    <location>
        <begin position="363"/>
        <end position="451"/>
    </location>
</feature>
<evidence type="ECO:0000256" key="6">
    <source>
        <dbReference type="ARBA" id="ARBA00023125"/>
    </source>
</evidence>
<dbReference type="FunFam" id="2.20.25.80:FF:000006">
    <property type="entry name" value="WRKY transcription factor"/>
    <property type="match status" value="1"/>
</dbReference>
<proteinExistence type="inferred from homology"/>
<keyword evidence="6" id="KW-0238">DNA-binding</keyword>
<evidence type="ECO:0000259" key="11">
    <source>
        <dbReference type="PROSITE" id="PS50811"/>
    </source>
</evidence>
<keyword evidence="7" id="KW-0804">Transcription</keyword>
<keyword evidence="2" id="KW-0479">Metal-binding</keyword>
<comment type="similarity">
    <text evidence="9">Belongs to the WRKY group I family.</text>
</comment>
<dbReference type="EMBL" id="BPVZ01000018">
    <property type="protein sequence ID" value="GKV02391.1"/>
    <property type="molecule type" value="Genomic_DNA"/>
</dbReference>
<gene>
    <name evidence="12" type="ORF">SLEP1_g14829</name>
</gene>
<dbReference type="Pfam" id="PF03106">
    <property type="entry name" value="WRKY"/>
    <property type="match status" value="2"/>
</dbReference>
<evidence type="ECO:0000256" key="1">
    <source>
        <dbReference type="ARBA" id="ARBA00004123"/>
    </source>
</evidence>
<evidence type="ECO:0000313" key="13">
    <source>
        <dbReference type="Proteomes" id="UP001054252"/>
    </source>
</evidence>
<feature type="domain" description="WRKY" evidence="11">
    <location>
        <begin position="252"/>
        <end position="316"/>
    </location>
</feature>
<dbReference type="GO" id="GO:0005634">
    <property type="term" value="C:nucleus"/>
    <property type="evidence" value="ECO:0007669"/>
    <property type="project" value="UniProtKB-SubCell"/>
</dbReference>
<keyword evidence="4" id="KW-0862">Zinc</keyword>
<evidence type="ECO:0000256" key="9">
    <source>
        <dbReference type="ARBA" id="ARBA00061157"/>
    </source>
</evidence>
<keyword evidence="3" id="KW-0677">Repeat</keyword>
<evidence type="ECO:0000256" key="10">
    <source>
        <dbReference type="SAM" id="MobiDB-lite"/>
    </source>
</evidence>
<comment type="caution">
    <text evidence="12">The sequence shown here is derived from an EMBL/GenBank/DDBJ whole genome shotgun (WGS) entry which is preliminary data.</text>
</comment>
<dbReference type="InterPro" id="IPR003657">
    <property type="entry name" value="WRKY_dom"/>
</dbReference>
<evidence type="ECO:0000256" key="3">
    <source>
        <dbReference type="ARBA" id="ARBA00022737"/>
    </source>
</evidence>
<feature type="domain" description="WRKY" evidence="11">
    <location>
        <begin position="475"/>
        <end position="540"/>
    </location>
</feature>
<feature type="compositionally biased region" description="Basic and acidic residues" evidence="10">
    <location>
        <begin position="363"/>
        <end position="377"/>
    </location>
</feature>